<dbReference type="RefSeq" id="XP_030845121.1">
    <property type="nucleotide sequence ID" value="XM_030989261.1"/>
</dbReference>
<feature type="compositionally biased region" description="Basic and acidic residues" evidence="4">
    <location>
        <begin position="469"/>
        <end position="483"/>
    </location>
</feature>
<dbReference type="PROSITE" id="PS50305">
    <property type="entry name" value="SIRTUIN"/>
    <property type="match status" value="1"/>
</dbReference>
<feature type="region of interest" description="Disordered" evidence="4">
    <location>
        <begin position="434"/>
        <end position="547"/>
    </location>
</feature>
<name>A0A7M7P4N3_STRPU</name>
<dbReference type="PANTHER" id="PTHR11085:SF7">
    <property type="entry name" value="NAD-DEPENDENT PROTEIN DEACETYLASE"/>
    <property type="match status" value="1"/>
</dbReference>
<dbReference type="InterPro" id="IPR026590">
    <property type="entry name" value="Ssirtuin_cat_dom"/>
</dbReference>
<evidence type="ECO:0000256" key="4">
    <source>
        <dbReference type="SAM" id="MobiDB-lite"/>
    </source>
</evidence>
<evidence type="ECO:0000313" key="6">
    <source>
        <dbReference type="EnsemblMetazoa" id="XP_030845121"/>
    </source>
</evidence>
<dbReference type="InterPro" id="IPR029035">
    <property type="entry name" value="DHS-like_NAD/FAD-binding_dom"/>
</dbReference>
<dbReference type="InParanoid" id="A0A7M7P4N3"/>
<feature type="compositionally biased region" description="Polar residues" evidence="4">
    <location>
        <begin position="502"/>
        <end position="513"/>
    </location>
</feature>
<dbReference type="EnsemblMetazoa" id="XM_030989261">
    <property type="protein sequence ID" value="XP_030845121"/>
    <property type="gene ID" value="LOC579834"/>
</dbReference>
<dbReference type="Gene3D" id="3.40.50.1220">
    <property type="entry name" value="TPP-binding domain"/>
    <property type="match status" value="1"/>
</dbReference>
<keyword evidence="7" id="KW-1185">Reference proteome</keyword>
<dbReference type="FunFam" id="3.40.50.1220:FF:000101">
    <property type="entry name" value="Uncharacterized protein"/>
    <property type="match status" value="1"/>
</dbReference>
<feature type="compositionally biased region" description="Basic and acidic residues" evidence="4">
    <location>
        <begin position="19"/>
        <end position="32"/>
    </location>
</feature>
<organism evidence="6 7">
    <name type="scientific">Strongylocentrotus purpuratus</name>
    <name type="common">Purple sea urchin</name>
    <dbReference type="NCBI Taxonomy" id="7668"/>
    <lineage>
        <taxon>Eukaryota</taxon>
        <taxon>Metazoa</taxon>
        <taxon>Echinodermata</taxon>
        <taxon>Eleutherozoa</taxon>
        <taxon>Echinozoa</taxon>
        <taxon>Echinoidea</taxon>
        <taxon>Euechinoidea</taxon>
        <taxon>Echinacea</taxon>
        <taxon>Camarodonta</taxon>
        <taxon>Echinidea</taxon>
        <taxon>Strongylocentrotidae</taxon>
        <taxon>Strongylocentrotus</taxon>
    </lineage>
</organism>
<feature type="binding site" evidence="3">
    <location>
        <position position="306"/>
    </location>
    <ligand>
        <name>Zn(2+)</name>
        <dbReference type="ChEBI" id="CHEBI:29105"/>
    </ligand>
</feature>
<dbReference type="GO" id="GO:0017136">
    <property type="term" value="F:histone deacetylase activity, NAD-dependent"/>
    <property type="evidence" value="ECO:0000318"/>
    <property type="project" value="GO_Central"/>
</dbReference>
<dbReference type="InterPro" id="IPR050134">
    <property type="entry name" value="NAD-dep_sirtuin_deacylases"/>
</dbReference>
<dbReference type="AlphaFoldDB" id="A0A7M7P4N3"/>
<dbReference type="Proteomes" id="UP000007110">
    <property type="component" value="Unassembled WGS sequence"/>
</dbReference>
<dbReference type="GO" id="GO:0046872">
    <property type="term" value="F:metal ion binding"/>
    <property type="evidence" value="ECO:0007669"/>
    <property type="project" value="UniProtKB-KW"/>
</dbReference>
<evidence type="ECO:0000259" key="5">
    <source>
        <dbReference type="PROSITE" id="PS50305"/>
    </source>
</evidence>
<feature type="region of interest" description="Disordered" evidence="4">
    <location>
        <begin position="1"/>
        <end position="146"/>
    </location>
</feature>
<evidence type="ECO:0000256" key="1">
    <source>
        <dbReference type="ARBA" id="ARBA00022679"/>
    </source>
</evidence>
<dbReference type="CTD" id="23410"/>
<keyword evidence="3" id="KW-0862">Zinc</keyword>
<sequence length="547" mass="60650">MMLRRLMMATSGRNFPGKLRGETKPKLKDKDVVASSSRDGVSSAPNAHSTGGKTGLRNHSTQVTQPPPRPPKNHGATTRGSGPRKTPASSSAGNVNKNRNILRTGSASSERSFNNSFKKLTIDDKKAPRSATPKRRQSSSAGNSSTFKTIEDVARRILQKKSKNIVVMAGAGISTPSGIPDFRSPGSGLYDNLQQYRIPYPEAIFDIDFFRKNPKPFFTLAKELYPSGKYRPNYVHYFVRMLYEKGLLLRMYTQNIDGLERLAGIPGDKLVEAHGTFTRCTCTKCGYQHEGEDVKGTILGDRIPRCSRPRCTGVVKPNIVFFGEDLPKRFFYYMKDMPLCDLLIVMGTSLEVYPFAGIVDSVRPFVPRLLINREVVGPFSRPSSSRHNDLAVTGDLVECVQKFARVLGWKKALEDVIKDNEVKLDAMVVEMESKAAKSSTEPSENTNNNATDQNAKTNTSPQRLTGLQREQDTTHVRKIHTESLSKANSQRAPSDASRRRINSSGTARSSLPRITNFRRTRPHRTVADLSSSSSESSTSESSSEDDY</sequence>
<proteinExistence type="predicted"/>
<evidence type="ECO:0000256" key="3">
    <source>
        <dbReference type="PROSITE-ProRule" id="PRU00236"/>
    </source>
</evidence>
<dbReference type="CDD" id="cd01408">
    <property type="entry name" value="SIRT1"/>
    <property type="match status" value="1"/>
</dbReference>
<dbReference type="Pfam" id="PF02146">
    <property type="entry name" value="SIR2"/>
    <property type="match status" value="1"/>
</dbReference>
<dbReference type="GO" id="GO:0005634">
    <property type="term" value="C:nucleus"/>
    <property type="evidence" value="ECO:0000318"/>
    <property type="project" value="GO_Central"/>
</dbReference>
<keyword evidence="3" id="KW-0479">Metal-binding</keyword>
<reference evidence="6" key="2">
    <citation type="submission" date="2021-01" db="UniProtKB">
        <authorList>
            <consortium name="EnsemblMetazoa"/>
        </authorList>
    </citation>
    <scope>IDENTIFICATION</scope>
</reference>
<protein>
    <recommendedName>
        <fullName evidence="5">Deacetylase sirtuin-type domain-containing protein</fullName>
    </recommendedName>
</protein>
<dbReference type="KEGG" id="spu:579834"/>
<feature type="binding site" evidence="3">
    <location>
        <position position="282"/>
    </location>
    <ligand>
        <name>Zn(2+)</name>
        <dbReference type="ChEBI" id="CHEBI:29105"/>
    </ligand>
</feature>
<feature type="compositionally biased region" description="Low complexity" evidence="4">
    <location>
        <begin position="530"/>
        <end position="541"/>
    </location>
</feature>
<dbReference type="GeneID" id="579834"/>
<dbReference type="Gene3D" id="3.30.1600.10">
    <property type="entry name" value="SIR2/SIRT2 'Small Domain"/>
    <property type="match status" value="1"/>
</dbReference>
<feature type="compositionally biased region" description="Polar residues" evidence="4">
    <location>
        <begin position="87"/>
        <end position="118"/>
    </location>
</feature>
<keyword evidence="2" id="KW-0520">NAD</keyword>
<feature type="binding site" evidence="3">
    <location>
        <position position="311"/>
    </location>
    <ligand>
        <name>Zn(2+)</name>
        <dbReference type="ChEBI" id="CHEBI:29105"/>
    </ligand>
</feature>
<evidence type="ECO:0000313" key="7">
    <source>
        <dbReference type="Proteomes" id="UP000007110"/>
    </source>
</evidence>
<keyword evidence="1" id="KW-0808">Transferase</keyword>
<feature type="domain" description="Deacetylase sirtuin-type" evidence="5">
    <location>
        <begin position="143"/>
        <end position="410"/>
    </location>
</feature>
<feature type="active site" description="Proton acceptor" evidence="3">
    <location>
        <position position="274"/>
    </location>
</feature>
<dbReference type="PANTHER" id="PTHR11085">
    <property type="entry name" value="NAD-DEPENDENT PROTEIN DEACYLASE SIRTUIN-5, MITOCHONDRIAL-RELATED"/>
    <property type="match status" value="1"/>
</dbReference>
<dbReference type="SUPFAM" id="SSF52467">
    <property type="entry name" value="DHS-like NAD/FAD-binding domain"/>
    <property type="match status" value="1"/>
</dbReference>
<reference evidence="7" key="1">
    <citation type="submission" date="2015-02" db="EMBL/GenBank/DDBJ databases">
        <title>Genome sequencing for Strongylocentrotus purpuratus.</title>
        <authorList>
            <person name="Murali S."/>
            <person name="Liu Y."/>
            <person name="Vee V."/>
            <person name="English A."/>
            <person name="Wang M."/>
            <person name="Skinner E."/>
            <person name="Han Y."/>
            <person name="Muzny D.M."/>
            <person name="Worley K.C."/>
            <person name="Gibbs R.A."/>
        </authorList>
    </citation>
    <scope>NUCLEOTIDE SEQUENCE</scope>
</reference>
<feature type="binding site" evidence="3">
    <location>
        <position position="285"/>
    </location>
    <ligand>
        <name>Zn(2+)</name>
        <dbReference type="ChEBI" id="CHEBI:29105"/>
    </ligand>
</feature>
<dbReference type="InterPro" id="IPR003000">
    <property type="entry name" value="Sirtuin"/>
</dbReference>
<accession>A0A7M7P4N3</accession>
<feature type="compositionally biased region" description="Low complexity" evidence="4">
    <location>
        <begin position="438"/>
        <end position="449"/>
    </location>
</feature>
<dbReference type="InterPro" id="IPR026591">
    <property type="entry name" value="Sirtuin_cat_small_dom_sf"/>
</dbReference>
<dbReference type="OrthoDB" id="420264at2759"/>
<dbReference type="GO" id="GO:0070403">
    <property type="term" value="F:NAD+ binding"/>
    <property type="evidence" value="ECO:0007669"/>
    <property type="project" value="InterPro"/>
</dbReference>
<feature type="compositionally biased region" description="Polar residues" evidence="4">
    <location>
        <begin position="450"/>
        <end position="465"/>
    </location>
</feature>
<dbReference type="OMA" id="HNDLAVT"/>
<evidence type="ECO:0000256" key="2">
    <source>
        <dbReference type="ARBA" id="ARBA00023027"/>
    </source>
</evidence>
<feature type="compositionally biased region" description="Polar residues" evidence="4">
    <location>
        <begin position="34"/>
        <end position="64"/>
    </location>
</feature>